<evidence type="ECO:0000313" key="1">
    <source>
        <dbReference type="EMBL" id="GIE13168.1"/>
    </source>
</evidence>
<dbReference type="AlphaFoldDB" id="A0A919J536"/>
<evidence type="ECO:0000313" key="2">
    <source>
        <dbReference type="Proteomes" id="UP000598174"/>
    </source>
</evidence>
<dbReference type="EMBL" id="BOMM01000047">
    <property type="protein sequence ID" value="GIE13168.1"/>
    <property type="molecule type" value="Genomic_DNA"/>
</dbReference>
<dbReference type="Proteomes" id="UP000598174">
    <property type="component" value="Unassembled WGS sequence"/>
</dbReference>
<name>A0A919J536_9ACTN</name>
<organism evidence="1 2">
    <name type="scientific">Paractinoplanes ferrugineus</name>
    <dbReference type="NCBI Taxonomy" id="113564"/>
    <lineage>
        <taxon>Bacteria</taxon>
        <taxon>Bacillati</taxon>
        <taxon>Actinomycetota</taxon>
        <taxon>Actinomycetes</taxon>
        <taxon>Micromonosporales</taxon>
        <taxon>Micromonosporaceae</taxon>
        <taxon>Paractinoplanes</taxon>
    </lineage>
</organism>
<dbReference type="Gene3D" id="2.160.20.80">
    <property type="entry name" value="E3 ubiquitin-protein ligase SopA"/>
    <property type="match status" value="1"/>
</dbReference>
<accession>A0A919J536</accession>
<dbReference type="SUPFAM" id="SSF141571">
    <property type="entry name" value="Pentapeptide repeat-like"/>
    <property type="match status" value="1"/>
</dbReference>
<sequence>MLLANGNAASSTFVNVDFSHSVMTQIEAFNTRIHASSFEGAAFDEGDFDGATFTGCSMRGVELINCDVDHLVVNGVNVGNLLRLLLGEEGRFQP</sequence>
<dbReference type="InterPro" id="IPR001646">
    <property type="entry name" value="5peptide_repeat"/>
</dbReference>
<proteinExistence type="predicted"/>
<gene>
    <name evidence="1" type="ORF">Afe05nite_50080</name>
</gene>
<keyword evidence="2" id="KW-1185">Reference proteome</keyword>
<comment type="caution">
    <text evidence="1">The sequence shown here is derived from an EMBL/GenBank/DDBJ whole genome shotgun (WGS) entry which is preliminary data.</text>
</comment>
<dbReference type="Pfam" id="PF00805">
    <property type="entry name" value="Pentapeptide"/>
    <property type="match status" value="1"/>
</dbReference>
<protein>
    <recommendedName>
        <fullName evidence="3">Pentapeptide repeat-containing protein</fullName>
    </recommendedName>
</protein>
<reference evidence="1" key="1">
    <citation type="submission" date="2021-01" db="EMBL/GenBank/DDBJ databases">
        <title>Whole genome shotgun sequence of Actinoplanes ferrugineus NBRC 15555.</title>
        <authorList>
            <person name="Komaki H."/>
            <person name="Tamura T."/>
        </authorList>
    </citation>
    <scope>NUCLEOTIDE SEQUENCE</scope>
    <source>
        <strain evidence="1">NBRC 15555</strain>
    </source>
</reference>
<evidence type="ECO:0008006" key="3">
    <source>
        <dbReference type="Google" id="ProtNLM"/>
    </source>
</evidence>